<dbReference type="PANTHER" id="PTHR11735:SF6">
    <property type="entry name" value="TRNA N6-ADENOSINE THREONYLCARBAMOYLTRANSFERASE, MITOCHONDRIAL"/>
    <property type="match status" value="1"/>
</dbReference>
<proteinExistence type="predicted"/>
<keyword evidence="3" id="KW-0819">tRNA processing</keyword>
<evidence type="ECO:0000256" key="2">
    <source>
        <dbReference type="ARBA" id="ARBA00022679"/>
    </source>
</evidence>
<accession>A0A136IMB4</accession>
<dbReference type="EC" id="2.3.1.234" evidence="1"/>
<feature type="region of interest" description="Disordered" evidence="7">
    <location>
        <begin position="428"/>
        <end position="452"/>
    </location>
</feature>
<feature type="domain" description="Gcp-like" evidence="8">
    <location>
        <begin position="138"/>
        <end position="403"/>
    </location>
</feature>
<evidence type="ECO:0000259" key="8">
    <source>
        <dbReference type="Pfam" id="PF00814"/>
    </source>
</evidence>
<feature type="domain" description="Gcp-like" evidence="8">
    <location>
        <begin position="33"/>
        <end position="88"/>
    </location>
</feature>
<evidence type="ECO:0000256" key="6">
    <source>
        <dbReference type="ARBA" id="ARBA00048117"/>
    </source>
</evidence>
<feature type="compositionally biased region" description="Low complexity" evidence="7">
    <location>
        <begin position="96"/>
        <end position="111"/>
    </location>
</feature>
<sequence length="452" mass="48342">MAPLLKRALKALPADEGVGSTGGGGIVWAAGKARRKPDFVTVTRGPGMLSNLTVGLMTAKSLAVAWDVPLLAVHHMEAHALTPRLVHALEQGKLASPATETASSSSSSASSADEDGKSDTDDEKMTKKQENDTGAPGRTEFPFLSLLVSGGHSLLVHSRGLNDHSILAEAHNIAIGDLLDKCARVILPESYIAAAPDVMYGRLLEEFAFPTSAGSPKGWDAAEIVDQGYEYAPPRTKLDEKRTYRSQARGWSLTPPLHESAAMRFDFSGLNGRVHAIMRGDPSALPPRGGGGGGEDVGVNINAHPLSVRNRRELARVTMRIAFEHLASRLLMALKKLAPKVQEKEEGPQLRAIKTVVVSGGVASNKYLRHILRAMLDARGFAGVEIVCPPVHLCTDNAAMIAWAGMEMYEAGWRSELDVRPIKKWPLDPGGEGEGGVLGVPGWYSEKQPVGE</sequence>
<feature type="region of interest" description="Disordered" evidence="7">
    <location>
        <begin position="96"/>
        <end position="137"/>
    </location>
</feature>
<dbReference type="Pfam" id="PF00814">
    <property type="entry name" value="TsaD"/>
    <property type="match status" value="2"/>
</dbReference>
<keyword evidence="9" id="KW-0645">Protease</keyword>
<dbReference type="PRINTS" id="PR00789">
    <property type="entry name" value="OSIALOPTASE"/>
</dbReference>
<evidence type="ECO:0000256" key="5">
    <source>
        <dbReference type="ARBA" id="ARBA00023315"/>
    </source>
</evidence>
<dbReference type="InterPro" id="IPR017860">
    <property type="entry name" value="Peptidase_M22_CS"/>
</dbReference>
<feature type="compositionally biased region" description="Basic and acidic residues" evidence="7">
    <location>
        <begin position="114"/>
        <end position="131"/>
    </location>
</feature>
<comment type="catalytic activity">
    <reaction evidence="6">
        <text>L-threonylcarbamoyladenylate + adenosine(37) in tRNA = N(6)-L-threonylcarbamoyladenosine(37) in tRNA + AMP + H(+)</text>
        <dbReference type="Rhea" id="RHEA:37059"/>
        <dbReference type="Rhea" id="RHEA-COMP:10162"/>
        <dbReference type="Rhea" id="RHEA-COMP:10163"/>
        <dbReference type="ChEBI" id="CHEBI:15378"/>
        <dbReference type="ChEBI" id="CHEBI:73682"/>
        <dbReference type="ChEBI" id="CHEBI:74411"/>
        <dbReference type="ChEBI" id="CHEBI:74418"/>
        <dbReference type="ChEBI" id="CHEBI:456215"/>
        <dbReference type="EC" id="2.3.1.234"/>
    </reaction>
</comment>
<dbReference type="InterPro" id="IPR017861">
    <property type="entry name" value="KAE1/TsaD"/>
</dbReference>
<dbReference type="InParanoid" id="A0A136IMB4"/>
<dbReference type="InterPro" id="IPR043129">
    <property type="entry name" value="ATPase_NBD"/>
</dbReference>
<dbReference type="FunCoup" id="A0A136IMB4">
    <property type="interactions" value="393"/>
</dbReference>
<dbReference type="GO" id="GO:0072670">
    <property type="term" value="P:mitochondrial tRNA threonylcarbamoyladenosine modification"/>
    <property type="evidence" value="ECO:0007669"/>
    <property type="project" value="TreeGrafter"/>
</dbReference>
<gene>
    <name evidence="9" type="ORF">Micbo1qcDRAFT_168696</name>
</gene>
<evidence type="ECO:0000256" key="1">
    <source>
        <dbReference type="ARBA" id="ARBA00012156"/>
    </source>
</evidence>
<dbReference type="EMBL" id="KQ964270">
    <property type="protein sequence ID" value="KXJ86117.1"/>
    <property type="molecule type" value="Genomic_DNA"/>
</dbReference>
<dbReference type="SUPFAM" id="SSF53067">
    <property type="entry name" value="Actin-like ATPase domain"/>
    <property type="match status" value="2"/>
</dbReference>
<reference evidence="10" key="1">
    <citation type="submission" date="2016-02" db="EMBL/GenBank/DDBJ databases">
        <title>Draft genome sequence of Microdochium bolleyi, a fungal endophyte of beachgrass.</title>
        <authorList>
            <consortium name="DOE Joint Genome Institute"/>
            <person name="David A.S."/>
            <person name="May G."/>
            <person name="Haridas S."/>
            <person name="Lim J."/>
            <person name="Wang M."/>
            <person name="Labutti K."/>
            <person name="Lipzen A."/>
            <person name="Barry K."/>
            <person name="Grigoriev I.V."/>
        </authorList>
    </citation>
    <scope>NUCLEOTIDE SEQUENCE [LARGE SCALE GENOMIC DNA]</scope>
    <source>
        <strain evidence="10">J235TASD1</strain>
    </source>
</reference>
<dbReference type="GO" id="GO:0046872">
    <property type="term" value="F:metal ion binding"/>
    <property type="evidence" value="ECO:0007669"/>
    <property type="project" value="UniProtKB-KW"/>
</dbReference>
<dbReference type="AlphaFoldDB" id="A0A136IMB4"/>
<dbReference type="PROSITE" id="PS01016">
    <property type="entry name" value="GLYCOPROTEASE"/>
    <property type="match status" value="1"/>
</dbReference>
<keyword evidence="9" id="KW-0378">Hydrolase</keyword>
<dbReference type="Proteomes" id="UP000070501">
    <property type="component" value="Unassembled WGS sequence"/>
</dbReference>
<evidence type="ECO:0000256" key="3">
    <source>
        <dbReference type="ARBA" id="ARBA00022694"/>
    </source>
</evidence>
<evidence type="ECO:0000256" key="7">
    <source>
        <dbReference type="SAM" id="MobiDB-lite"/>
    </source>
</evidence>
<feature type="compositionally biased region" description="Gly residues" evidence="7">
    <location>
        <begin position="430"/>
        <end position="439"/>
    </location>
</feature>
<keyword evidence="10" id="KW-1185">Reference proteome</keyword>
<dbReference type="GO" id="GO:0008233">
    <property type="term" value="F:peptidase activity"/>
    <property type="evidence" value="ECO:0007669"/>
    <property type="project" value="UniProtKB-KW"/>
</dbReference>
<dbReference type="STRING" id="196109.A0A136IMB4"/>
<keyword evidence="4" id="KW-0479">Metal-binding</keyword>
<organism evidence="9 10">
    <name type="scientific">Microdochium bolleyi</name>
    <dbReference type="NCBI Taxonomy" id="196109"/>
    <lineage>
        <taxon>Eukaryota</taxon>
        <taxon>Fungi</taxon>
        <taxon>Dikarya</taxon>
        <taxon>Ascomycota</taxon>
        <taxon>Pezizomycotina</taxon>
        <taxon>Sordariomycetes</taxon>
        <taxon>Xylariomycetidae</taxon>
        <taxon>Xylariales</taxon>
        <taxon>Microdochiaceae</taxon>
        <taxon>Microdochium</taxon>
    </lineage>
</organism>
<dbReference type="InterPro" id="IPR000905">
    <property type="entry name" value="Gcp-like_dom"/>
</dbReference>
<protein>
    <recommendedName>
        <fullName evidence="1">N(6)-L-threonylcarbamoyladenine synthase</fullName>
        <ecNumber evidence="1">2.3.1.234</ecNumber>
    </recommendedName>
</protein>
<name>A0A136IMB4_9PEZI</name>
<keyword evidence="2" id="KW-0808">Transferase</keyword>
<dbReference type="GO" id="GO:0005739">
    <property type="term" value="C:mitochondrion"/>
    <property type="evidence" value="ECO:0007669"/>
    <property type="project" value="TreeGrafter"/>
</dbReference>
<dbReference type="PANTHER" id="PTHR11735">
    <property type="entry name" value="TRNA N6-ADENOSINE THREONYLCARBAMOYLTRANSFERASE"/>
    <property type="match status" value="1"/>
</dbReference>
<keyword evidence="5" id="KW-0012">Acyltransferase</keyword>
<evidence type="ECO:0000313" key="10">
    <source>
        <dbReference type="Proteomes" id="UP000070501"/>
    </source>
</evidence>
<evidence type="ECO:0000256" key="4">
    <source>
        <dbReference type="ARBA" id="ARBA00022723"/>
    </source>
</evidence>
<dbReference type="OrthoDB" id="10259622at2759"/>
<dbReference type="GO" id="GO:0061711">
    <property type="term" value="F:tRNA N(6)-L-threonylcarbamoyladenine synthase activity"/>
    <property type="evidence" value="ECO:0007669"/>
    <property type="project" value="UniProtKB-EC"/>
</dbReference>
<evidence type="ECO:0000313" key="9">
    <source>
        <dbReference type="EMBL" id="KXJ86117.1"/>
    </source>
</evidence>
<dbReference type="GO" id="GO:0006508">
    <property type="term" value="P:proteolysis"/>
    <property type="evidence" value="ECO:0007669"/>
    <property type="project" value="UniProtKB-KW"/>
</dbReference>
<dbReference type="Gene3D" id="3.30.420.40">
    <property type="match status" value="2"/>
</dbReference>